<protein>
    <submittedName>
        <fullName evidence="2">Uncharacterized protein</fullName>
    </submittedName>
</protein>
<accession>D5ABF1</accession>
<dbReference type="PANTHER" id="PTHR34539:SF3">
    <property type="entry name" value="NAC DOMAIN-CONTAINING PROTEIN"/>
    <property type="match status" value="1"/>
</dbReference>
<name>D5ABF1_PICSI</name>
<feature type="compositionally biased region" description="Basic and acidic residues" evidence="1">
    <location>
        <begin position="19"/>
        <end position="28"/>
    </location>
</feature>
<proteinExistence type="evidence at transcript level"/>
<reference evidence="2" key="1">
    <citation type="submission" date="2010-04" db="EMBL/GenBank/DDBJ databases">
        <authorList>
            <person name="Reid K.E."/>
            <person name="Liao N."/>
            <person name="Chan S."/>
            <person name="Docking R."/>
            <person name="Taylor G."/>
            <person name="Moore R."/>
            <person name="Mayo M."/>
            <person name="Munro S."/>
            <person name="King J."/>
            <person name="Yanchuk A."/>
            <person name="Holt R."/>
            <person name="Jones S."/>
            <person name="Marra M."/>
            <person name="Ritland C.E."/>
            <person name="Ritland K."/>
            <person name="Bohlmann J."/>
        </authorList>
    </citation>
    <scope>NUCLEOTIDE SEQUENCE</scope>
    <source>
        <tissue evidence="2">Bud</tissue>
    </source>
</reference>
<evidence type="ECO:0000313" key="2">
    <source>
        <dbReference type="EMBL" id="ADE76870.1"/>
    </source>
</evidence>
<dbReference type="PANTHER" id="PTHR34539">
    <property type="entry name" value="T6J4.11 PROTEIN"/>
    <property type="match status" value="1"/>
</dbReference>
<sequence>MSQTLRKRGREPEALPDSTDVRESKRFNGQETDPFCHSPLLGEVAAAEEECAPVEDFGCGAMRSLEEEISATSSTFFVPNSVYDSANSDISSGHEFQTLVSESWIDLCYLLEASDDELGIPPSPVLDLKDEVCQSRKDILTTEGFWENPGLNCLGENKLFKDDFVNNHEFELYEDACDASQLQDYMNRDFVSQDILFGGDFSAAWTLETAGCI</sequence>
<dbReference type="EMBL" id="BT123554">
    <property type="protein sequence ID" value="ADE76870.1"/>
    <property type="molecule type" value="mRNA"/>
</dbReference>
<dbReference type="AlphaFoldDB" id="D5ABF1"/>
<feature type="region of interest" description="Disordered" evidence="1">
    <location>
        <begin position="1"/>
        <end position="34"/>
    </location>
</feature>
<organism evidence="2">
    <name type="scientific">Picea sitchensis</name>
    <name type="common">Sitka spruce</name>
    <name type="synonym">Pinus sitchensis</name>
    <dbReference type="NCBI Taxonomy" id="3332"/>
    <lineage>
        <taxon>Eukaryota</taxon>
        <taxon>Viridiplantae</taxon>
        <taxon>Streptophyta</taxon>
        <taxon>Embryophyta</taxon>
        <taxon>Tracheophyta</taxon>
        <taxon>Spermatophyta</taxon>
        <taxon>Pinopsida</taxon>
        <taxon>Pinidae</taxon>
        <taxon>Conifers I</taxon>
        <taxon>Pinales</taxon>
        <taxon>Pinaceae</taxon>
        <taxon>Picea</taxon>
    </lineage>
</organism>
<evidence type="ECO:0000256" key="1">
    <source>
        <dbReference type="SAM" id="MobiDB-lite"/>
    </source>
</evidence>